<comment type="caution">
    <text evidence="10">The sequence shown here is derived from an EMBL/GenBank/DDBJ whole genome shotgun (WGS) entry which is preliminary data.</text>
</comment>
<organism evidence="10 11">
    <name type="scientific">Rheinheimera maricola</name>
    <dbReference type="NCBI Taxonomy" id="2793282"/>
    <lineage>
        <taxon>Bacteria</taxon>
        <taxon>Pseudomonadati</taxon>
        <taxon>Pseudomonadota</taxon>
        <taxon>Gammaproteobacteria</taxon>
        <taxon>Chromatiales</taxon>
        <taxon>Chromatiaceae</taxon>
        <taxon>Rheinheimera</taxon>
    </lineage>
</organism>
<keyword evidence="7" id="KW-1133">Transmembrane helix</keyword>
<feature type="domain" description="HAMP" evidence="9">
    <location>
        <begin position="181"/>
        <end position="234"/>
    </location>
</feature>
<dbReference type="InterPro" id="IPR005467">
    <property type="entry name" value="His_kinase_dom"/>
</dbReference>
<dbReference type="RefSeq" id="WP_205309705.1">
    <property type="nucleotide sequence ID" value="NZ_JAERPS020000002.1"/>
</dbReference>
<dbReference type="Gene3D" id="3.30.565.10">
    <property type="entry name" value="Histidine kinase-like ATPase, C-terminal domain"/>
    <property type="match status" value="1"/>
</dbReference>
<dbReference type="InterPro" id="IPR003594">
    <property type="entry name" value="HATPase_dom"/>
</dbReference>
<proteinExistence type="predicted"/>
<protein>
    <recommendedName>
        <fullName evidence="3">histidine kinase</fullName>
        <ecNumber evidence="3">2.7.13.3</ecNumber>
    </recommendedName>
</protein>
<dbReference type="Pfam" id="PF02518">
    <property type="entry name" value="HATPase_c"/>
    <property type="match status" value="1"/>
</dbReference>
<reference evidence="10 11" key="2">
    <citation type="submission" date="2021-08" db="EMBL/GenBank/DDBJ databases">
        <title>Rheinheimera aquimaris sp. nov., isolated from seawater of the East Sea in Korea.</title>
        <authorList>
            <person name="Kim K.H."/>
            <person name="Wenting R."/>
            <person name="Kim K.R."/>
            <person name="Jeon C.O."/>
        </authorList>
    </citation>
    <scope>NUCLEOTIDE SEQUENCE [LARGE SCALE GENOMIC DNA]</scope>
    <source>
        <strain evidence="10 11">MA-13</strain>
    </source>
</reference>
<dbReference type="PROSITE" id="PS50885">
    <property type="entry name" value="HAMP"/>
    <property type="match status" value="1"/>
</dbReference>
<dbReference type="Pfam" id="PF17152">
    <property type="entry name" value="CHASE8"/>
    <property type="match status" value="1"/>
</dbReference>
<dbReference type="Gene3D" id="6.10.340.10">
    <property type="match status" value="1"/>
</dbReference>
<dbReference type="Gene3D" id="1.10.287.130">
    <property type="match status" value="1"/>
</dbReference>
<keyword evidence="4" id="KW-0597">Phosphoprotein</keyword>
<evidence type="ECO:0000256" key="5">
    <source>
        <dbReference type="ARBA" id="ARBA00022679"/>
    </source>
</evidence>
<evidence type="ECO:0000256" key="1">
    <source>
        <dbReference type="ARBA" id="ARBA00000085"/>
    </source>
</evidence>
<reference evidence="10 11" key="1">
    <citation type="submission" date="2020-12" db="EMBL/GenBank/DDBJ databases">
        <authorList>
            <person name="Ruan W."/>
            <person name="Khan S.A."/>
            <person name="Jeon C.O."/>
        </authorList>
    </citation>
    <scope>NUCLEOTIDE SEQUENCE [LARGE SCALE GENOMIC DNA]</scope>
    <source>
        <strain evidence="10 11">MA-13</strain>
    </source>
</reference>
<evidence type="ECO:0000256" key="2">
    <source>
        <dbReference type="ARBA" id="ARBA00004370"/>
    </source>
</evidence>
<gene>
    <name evidence="10" type="ORF">I4W93_007995</name>
</gene>
<dbReference type="PROSITE" id="PS50109">
    <property type="entry name" value="HIS_KIN"/>
    <property type="match status" value="1"/>
</dbReference>
<evidence type="ECO:0000256" key="6">
    <source>
        <dbReference type="ARBA" id="ARBA00022777"/>
    </source>
</evidence>
<dbReference type="EC" id="2.7.13.3" evidence="3"/>
<evidence type="ECO:0000256" key="4">
    <source>
        <dbReference type="ARBA" id="ARBA00022553"/>
    </source>
</evidence>
<keyword evidence="6" id="KW-0418">Kinase</keyword>
<dbReference type="PANTHER" id="PTHR43065">
    <property type="entry name" value="SENSOR HISTIDINE KINASE"/>
    <property type="match status" value="1"/>
</dbReference>
<evidence type="ECO:0000256" key="7">
    <source>
        <dbReference type="SAM" id="Phobius"/>
    </source>
</evidence>
<comment type="subcellular location">
    <subcellularLocation>
        <location evidence="2">Membrane</location>
    </subcellularLocation>
</comment>
<evidence type="ECO:0000259" key="8">
    <source>
        <dbReference type="PROSITE" id="PS50109"/>
    </source>
</evidence>
<dbReference type="InterPro" id="IPR033417">
    <property type="entry name" value="CHASE8"/>
</dbReference>
<accession>A0ABS7XA97</accession>
<name>A0ABS7XA97_9GAMM</name>
<evidence type="ECO:0000259" key="9">
    <source>
        <dbReference type="PROSITE" id="PS50885"/>
    </source>
</evidence>
<feature type="transmembrane region" description="Helical" evidence="7">
    <location>
        <begin position="157"/>
        <end position="179"/>
    </location>
</feature>
<evidence type="ECO:0000313" key="10">
    <source>
        <dbReference type="EMBL" id="MBZ9611537.1"/>
    </source>
</evidence>
<dbReference type="InterPro" id="IPR004358">
    <property type="entry name" value="Sig_transdc_His_kin-like_C"/>
</dbReference>
<comment type="catalytic activity">
    <reaction evidence="1">
        <text>ATP + protein L-histidine = ADP + protein N-phospho-L-histidine.</text>
        <dbReference type="EC" id="2.7.13.3"/>
    </reaction>
</comment>
<dbReference type="SUPFAM" id="SSF55874">
    <property type="entry name" value="ATPase domain of HSP90 chaperone/DNA topoisomerase II/histidine kinase"/>
    <property type="match status" value="1"/>
</dbReference>
<dbReference type="SMART" id="SM00387">
    <property type="entry name" value="HATPase_c"/>
    <property type="match status" value="1"/>
</dbReference>
<keyword evidence="11" id="KW-1185">Reference proteome</keyword>
<dbReference type="EMBL" id="JAERPS020000002">
    <property type="protein sequence ID" value="MBZ9611537.1"/>
    <property type="molecule type" value="Genomic_DNA"/>
</dbReference>
<dbReference type="SMART" id="SM00304">
    <property type="entry name" value="HAMP"/>
    <property type="match status" value="1"/>
</dbReference>
<feature type="domain" description="Histidine kinase" evidence="8">
    <location>
        <begin position="297"/>
        <end position="528"/>
    </location>
</feature>
<keyword evidence="5" id="KW-0808">Transferase</keyword>
<dbReference type="InterPro" id="IPR036890">
    <property type="entry name" value="HATPase_C_sf"/>
</dbReference>
<dbReference type="PANTHER" id="PTHR43065:SF47">
    <property type="match status" value="1"/>
</dbReference>
<dbReference type="PRINTS" id="PR00344">
    <property type="entry name" value="BCTRLSENSOR"/>
</dbReference>
<dbReference type="InterPro" id="IPR003660">
    <property type="entry name" value="HAMP_dom"/>
</dbReference>
<evidence type="ECO:0000256" key="3">
    <source>
        <dbReference type="ARBA" id="ARBA00012438"/>
    </source>
</evidence>
<feature type="transmembrane region" description="Helical" evidence="7">
    <location>
        <begin position="12"/>
        <end position="31"/>
    </location>
</feature>
<evidence type="ECO:0000313" key="11">
    <source>
        <dbReference type="Proteomes" id="UP000663814"/>
    </source>
</evidence>
<keyword evidence="7" id="KW-0812">Transmembrane</keyword>
<dbReference type="Proteomes" id="UP000663814">
    <property type="component" value="Unassembled WGS sequence"/>
</dbReference>
<sequence length="536" mass="59580">MAKLSFHQKVFLAILLTSVLLLILVMLPIIWSSGSQYRQHLQVQTVAQGRMLASMSTASVMFEQPEVATAMLAALKEQPDVIGAQLYRLNDDSSSLSLFAFYGHTPPATLLQPPISGAQFTAQQLQYSTEVQLDDNIIGYLQLQLSMQGLTTRVRQLQWTFAGALLIAILLAGWLALIASRSALKPLQELKLVTSSIANTKDYSRRAQLLQDKDLHDVIQSFNSMLDVIEQKNRIQQLKEQEVLELNKTLEEKVNQRTSELQHSITELDQAISHLKTTQSKLVEQEKMASLGSLVAGVAHEINTPIGVAVTAVTHLSYLTDQLCSSLEEGHLSKAVFVRITHELIEAAAVIHKNLERAAEQIRSFKLIAIDQSSEEARHFNLLDYMQNVVLSLSPKLKKTQHKIKLEIAADIELFSFPGIFSQIFTNLIMNSLIHGFVEKIDGEICIQAAIQDGYLHLNYYDNGRGIAKEIKPRIWDPFVTSNRGGGGSGLGTYILYNLITQGLNGRIDLIDDVQTGVHFAMLLPLVTEPAIQHPS</sequence>
<keyword evidence="7" id="KW-0472">Membrane</keyword>